<dbReference type="AlphaFoldDB" id="A0A895YIR6"/>
<gene>
    <name evidence="1" type="ORF">JQS43_19060</name>
</gene>
<proteinExistence type="predicted"/>
<dbReference type="Proteomes" id="UP000662857">
    <property type="component" value="Chromosome"/>
</dbReference>
<dbReference type="RefSeq" id="WP_239675756.1">
    <property type="nucleotide sequence ID" value="NZ_CP070499.1"/>
</dbReference>
<dbReference type="KEGG" id="nhy:JQS43_19060"/>
<reference evidence="1" key="1">
    <citation type="submission" date="2021-02" db="EMBL/GenBank/DDBJ databases">
        <title>Natrosporangium hydrolyticum gen. nov., sp. nov, a haloalkaliphilic actinobacterium from a soda solonchak soil.</title>
        <authorList>
            <person name="Sorokin D.Y."/>
            <person name="Khijniak T.V."/>
            <person name="Zakharycheva A.P."/>
            <person name="Boueva O.V."/>
            <person name="Ariskina E.V."/>
            <person name="Hahnke R.L."/>
            <person name="Bunk B."/>
            <person name="Sproer C."/>
            <person name="Schumann P."/>
            <person name="Evtushenko L.I."/>
            <person name="Kublanov I.V."/>
        </authorList>
    </citation>
    <scope>NUCLEOTIDE SEQUENCE</scope>
    <source>
        <strain evidence="1">DSM 106523</strain>
    </source>
</reference>
<keyword evidence="2" id="KW-1185">Reference proteome</keyword>
<protein>
    <recommendedName>
        <fullName evidence="3">Peptidoglycan-binding protein</fullName>
    </recommendedName>
</protein>
<evidence type="ECO:0000313" key="2">
    <source>
        <dbReference type="Proteomes" id="UP000662857"/>
    </source>
</evidence>
<sequence>MSLVIENSAPFPVIAGGSGVVTAVHLAPGEEITAGDPVVSVDDRDWLAFTAEAPPWRDITAGMAGDDVARVQEFLDALGFPAGADAGRATDATAEGFRQLNQSLGRGSEDRVFHRDTVLWIGPEPLAVSEVSVQVGEAVSDGVTVLLGPDRPGTVLVEEPESAMDSGSEYVLAVGDVAVPYTVESGLIDDPEAAATIADALPGGEGGGIVRLAEPVEVATMPVSAIVTDPDGRTCVFEDVTGDPTPVETIGGSLSTAQVSEEWIGRLVLVNPHEVREDVSCD</sequence>
<name>A0A895YIR6_9ACTN</name>
<accession>A0A895YIR6</accession>
<evidence type="ECO:0000313" key="1">
    <source>
        <dbReference type="EMBL" id="QSB13658.1"/>
    </source>
</evidence>
<organism evidence="1 2">
    <name type="scientific">Natronosporangium hydrolyticum</name>
    <dbReference type="NCBI Taxonomy" id="2811111"/>
    <lineage>
        <taxon>Bacteria</taxon>
        <taxon>Bacillati</taxon>
        <taxon>Actinomycetota</taxon>
        <taxon>Actinomycetes</taxon>
        <taxon>Micromonosporales</taxon>
        <taxon>Micromonosporaceae</taxon>
        <taxon>Natronosporangium</taxon>
    </lineage>
</organism>
<dbReference type="EMBL" id="CP070499">
    <property type="protein sequence ID" value="QSB13658.1"/>
    <property type="molecule type" value="Genomic_DNA"/>
</dbReference>
<evidence type="ECO:0008006" key="3">
    <source>
        <dbReference type="Google" id="ProtNLM"/>
    </source>
</evidence>